<organism evidence="1 2">
    <name type="scientific">Paraphaeosphaeria minitans</name>
    <dbReference type="NCBI Taxonomy" id="565426"/>
    <lineage>
        <taxon>Eukaryota</taxon>
        <taxon>Fungi</taxon>
        <taxon>Dikarya</taxon>
        <taxon>Ascomycota</taxon>
        <taxon>Pezizomycotina</taxon>
        <taxon>Dothideomycetes</taxon>
        <taxon>Pleosporomycetidae</taxon>
        <taxon>Pleosporales</taxon>
        <taxon>Massarineae</taxon>
        <taxon>Didymosphaeriaceae</taxon>
        <taxon>Paraphaeosphaeria</taxon>
    </lineage>
</organism>
<gene>
    <name evidence="1" type="ORF">PMIN01_11348</name>
</gene>
<dbReference type="AlphaFoldDB" id="A0A9P6KLG9"/>
<keyword evidence="2" id="KW-1185">Reference proteome</keyword>
<accession>A0A9P6KLG9</accession>
<dbReference type="Proteomes" id="UP000756921">
    <property type="component" value="Unassembled WGS sequence"/>
</dbReference>
<protein>
    <submittedName>
        <fullName evidence="1">Uncharacterized protein</fullName>
    </submittedName>
</protein>
<evidence type="ECO:0000313" key="1">
    <source>
        <dbReference type="EMBL" id="KAF9730479.1"/>
    </source>
</evidence>
<name>A0A9P6KLG9_9PLEO</name>
<dbReference type="EMBL" id="WJXW01000014">
    <property type="protein sequence ID" value="KAF9730479.1"/>
    <property type="molecule type" value="Genomic_DNA"/>
</dbReference>
<sequence length="243" mass="26829">MMVRTALLRPPVDYCVAMVPGPSYSKCSCSEAEFQHHRVDVATFYPATYRLPHRPKRGFETSLPPCVCFPIARQRCRVPPWSCSCHGSYPGMRWQLVDPSYSAVDARVMARGKLPGPAPSDQTTGLSASTTCATWLLELIANKSVIAAEPRVDDCGQCSDAGLMHAFRCVLARLLWRWRSASSYHHHESETSKASAHRASSGREREDLLSACTLVPVSICAFRLCRAPSVFGATRMLCFVVCS</sequence>
<comment type="caution">
    <text evidence="1">The sequence shown here is derived from an EMBL/GenBank/DDBJ whole genome shotgun (WGS) entry which is preliminary data.</text>
</comment>
<reference evidence="1" key="1">
    <citation type="journal article" date="2020" name="Mol. Plant Microbe Interact.">
        <title>Genome Sequence of the Biocontrol Agent Coniothyrium minitans strain Conio (IMI 134523).</title>
        <authorList>
            <person name="Patel D."/>
            <person name="Shittu T.A."/>
            <person name="Baroncelli R."/>
            <person name="Muthumeenakshi S."/>
            <person name="Osborne T.H."/>
            <person name="Janganan T.K."/>
            <person name="Sreenivasaprasad S."/>
        </authorList>
    </citation>
    <scope>NUCLEOTIDE SEQUENCE</scope>
    <source>
        <strain evidence="1">Conio</strain>
    </source>
</reference>
<proteinExistence type="predicted"/>
<evidence type="ECO:0000313" key="2">
    <source>
        <dbReference type="Proteomes" id="UP000756921"/>
    </source>
</evidence>